<dbReference type="Gene3D" id="3.40.30.10">
    <property type="entry name" value="Glutaredoxin"/>
    <property type="match status" value="1"/>
</dbReference>
<sequence>MLSACGAGGIDGALDYEVEDFEFTNQNEEQVGLQDLKGKVWVSDFIFTNCDTVCLPMTSNMKKLQTMAEQEGIENIQFVSFSVDPVNDTPDALKTFGDLYEVDYNGWHFLTGYEQKEIEDFALNSFKALVQKPKNEEQVIHDTKFYLVNKEGVIQKYYEGVTGVPYEEIIDDIKTLQ</sequence>
<organism evidence="6 7">
    <name type="scientific">Bacillus mesophilum</name>
    <dbReference type="NCBI Taxonomy" id="1071718"/>
    <lineage>
        <taxon>Bacteria</taxon>
        <taxon>Bacillati</taxon>
        <taxon>Bacillota</taxon>
        <taxon>Bacilli</taxon>
        <taxon>Bacillales</taxon>
        <taxon>Bacillaceae</taxon>
        <taxon>Bacillus</taxon>
    </lineage>
</organism>
<dbReference type="PANTHER" id="PTHR12151:SF25">
    <property type="entry name" value="LINALOOL DEHYDRATASE_ISOMERASE DOMAIN-CONTAINING PROTEIN"/>
    <property type="match status" value="1"/>
</dbReference>
<proteinExistence type="inferred from homology"/>
<reference evidence="6 7" key="1">
    <citation type="journal article" date="2014" name="Arch. Microbiol.">
        <title>Bacillus mesophilum sp. nov., strain IITR-54T, a novel 4-chlorobiphenyl dechlorinating bacterium.</title>
        <authorList>
            <person name="Manickam N."/>
            <person name="Singh N.K."/>
            <person name="Bajaj A."/>
            <person name="Kumar R.M."/>
            <person name="Kaur G."/>
            <person name="Kaur N."/>
            <person name="Bala M."/>
            <person name="Kumar A."/>
            <person name="Mayilraj S."/>
        </authorList>
    </citation>
    <scope>NUCLEOTIDE SEQUENCE [LARGE SCALE GENOMIC DNA]</scope>
    <source>
        <strain evidence="6 7">IITR-54</strain>
    </source>
</reference>
<dbReference type="Pfam" id="PF02630">
    <property type="entry name" value="SCO1-SenC"/>
    <property type="match status" value="1"/>
</dbReference>
<dbReference type="SUPFAM" id="SSF52833">
    <property type="entry name" value="Thioredoxin-like"/>
    <property type="match status" value="1"/>
</dbReference>
<feature type="binding site" evidence="3">
    <location>
        <position position="141"/>
    </location>
    <ligand>
        <name>Cu cation</name>
        <dbReference type="ChEBI" id="CHEBI:23378"/>
    </ligand>
</feature>
<evidence type="ECO:0000256" key="3">
    <source>
        <dbReference type="PIRSR" id="PIRSR603782-1"/>
    </source>
</evidence>
<comment type="caution">
    <text evidence="6">The sequence shown here is derived from an EMBL/GenBank/DDBJ whole genome shotgun (WGS) entry which is preliminary data.</text>
</comment>
<dbReference type="InterPro" id="IPR013766">
    <property type="entry name" value="Thioredoxin_domain"/>
</dbReference>
<keyword evidence="2 3" id="KW-0186">Copper</keyword>
<keyword evidence="3" id="KW-0479">Metal-binding</keyword>
<accession>A0A7V7UZY9</accession>
<comment type="similarity">
    <text evidence="1">Belongs to the SCO1/2 family.</text>
</comment>
<gene>
    <name evidence="6" type="ORF">F7732_05615</name>
</gene>
<dbReference type="GO" id="GO:0046872">
    <property type="term" value="F:metal ion binding"/>
    <property type="evidence" value="ECO:0007669"/>
    <property type="project" value="UniProtKB-KW"/>
</dbReference>
<evidence type="ECO:0000313" key="7">
    <source>
        <dbReference type="Proteomes" id="UP000441354"/>
    </source>
</evidence>
<dbReference type="RefSeq" id="WP_151573663.1">
    <property type="nucleotide sequence ID" value="NZ_WBOT01000002.1"/>
</dbReference>
<feature type="binding site" evidence="3">
    <location>
        <position position="50"/>
    </location>
    <ligand>
        <name>Cu cation</name>
        <dbReference type="ChEBI" id="CHEBI:23378"/>
    </ligand>
</feature>
<keyword evidence="7" id="KW-1185">Reference proteome</keyword>
<evidence type="ECO:0000256" key="4">
    <source>
        <dbReference type="PIRSR" id="PIRSR603782-2"/>
    </source>
</evidence>
<dbReference type="PROSITE" id="PS51352">
    <property type="entry name" value="THIOREDOXIN_2"/>
    <property type="match status" value="1"/>
</dbReference>
<protein>
    <submittedName>
        <fullName evidence="6">SCO family protein</fullName>
    </submittedName>
</protein>
<feature type="domain" description="Thioredoxin" evidence="5">
    <location>
        <begin position="12"/>
        <end position="177"/>
    </location>
</feature>
<feature type="disulfide bond" description="Redox-active" evidence="4">
    <location>
        <begin position="50"/>
        <end position="54"/>
    </location>
</feature>
<keyword evidence="4" id="KW-1015">Disulfide bond</keyword>
<dbReference type="AlphaFoldDB" id="A0A7V7UZY9"/>
<dbReference type="CDD" id="cd02968">
    <property type="entry name" value="SCO"/>
    <property type="match status" value="1"/>
</dbReference>
<evidence type="ECO:0000259" key="5">
    <source>
        <dbReference type="PROSITE" id="PS51352"/>
    </source>
</evidence>
<name>A0A7V7UZY9_9BACI</name>
<dbReference type="PANTHER" id="PTHR12151">
    <property type="entry name" value="ELECTRON TRANSPORT PROTIN SCO1/SENC FAMILY MEMBER"/>
    <property type="match status" value="1"/>
</dbReference>
<dbReference type="EMBL" id="WBOT01000002">
    <property type="protein sequence ID" value="KAB2334352.1"/>
    <property type="molecule type" value="Genomic_DNA"/>
</dbReference>
<evidence type="ECO:0000313" key="6">
    <source>
        <dbReference type="EMBL" id="KAB2334352.1"/>
    </source>
</evidence>
<feature type="binding site" evidence="3">
    <location>
        <position position="54"/>
    </location>
    <ligand>
        <name>Cu cation</name>
        <dbReference type="ChEBI" id="CHEBI:23378"/>
    </ligand>
</feature>
<evidence type="ECO:0000256" key="2">
    <source>
        <dbReference type="ARBA" id="ARBA00023008"/>
    </source>
</evidence>
<dbReference type="InterPro" id="IPR036249">
    <property type="entry name" value="Thioredoxin-like_sf"/>
</dbReference>
<dbReference type="Proteomes" id="UP000441354">
    <property type="component" value="Unassembled WGS sequence"/>
</dbReference>
<dbReference type="OrthoDB" id="9811998at2"/>
<evidence type="ECO:0000256" key="1">
    <source>
        <dbReference type="ARBA" id="ARBA00010996"/>
    </source>
</evidence>
<dbReference type="InterPro" id="IPR003782">
    <property type="entry name" value="SCO1/SenC"/>
</dbReference>